<dbReference type="AlphaFoldDB" id="A7EGZ4"/>
<dbReference type="HOGENOM" id="CLU_2980453_0_0_1"/>
<proteinExistence type="predicted"/>
<dbReference type="RefSeq" id="XP_001594778.1">
    <property type="nucleotide sequence ID" value="XM_001594728.1"/>
</dbReference>
<name>A7EGZ4_SCLS1</name>
<gene>
    <name evidence="1" type="ORF">SS1G_04586</name>
</gene>
<dbReference type="EMBL" id="CH476625">
    <property type="protein sequence ID" value="EDO02110.1"/>
    <property type="molecule type" value="Genomic_DNA"/>
</dbReference>
<dbReference type="Proteomes" id="UP000001312">
    <property type="component" value="Unassembled WGS sequence"/>
</dbReference>
<organism evidence="1 2">
    <name type="scientific">Sclerotinia sclerotiorum (strain ATCC 18683 / 1980 / Ss-1)</name>
    <name type="common">White mold</name>
    <name type="synonym">Whetzelinia sclerotiorum</name>
    <dbReference type="NCBI Taxonomy" id="665079"/>
    <lineage>
        <taxon>Eukaryota</taxon>
        <taxon>Fungi</taxon>
        <taxon>Dikarya</taxon>
        <taxon>Ascomycota</taxon>
        <taxon>Pezizomycotina</taxon>
        <taxon>Leotiomycetes</taxon>
        <taxon>Helotiales</taxon>
        <taxon>Sclerotiniaceae</taxon>
        <taxon>Sclerotinia</taxon>
    </lineage>
</organism>
<dbReference type="GeneID" id="5490915"/>
<evidence type="ECO:0000313" key="1">
    <source>
        <dbReference type="EMBL" id="EDO02110.1"/>
    </source>
</evidence>
<protein>
    <submittedName>
        <fullName evidence="1">Uncharacterized protein</fullName>
    </submittedName>
</protein>
<sequence>MEHSVGMSVVLKLQVHYGQVYSFNAQAAYMLNPFSCIPPGLGLVHILQKKFCYNESTV</sequence>
<keyword evidence="2" id="KW-1185">Reference proteome</keyword>
<accession>A7EGZ4</accession>
<dbReference type="KEGG" id="ssl:SS1G_04586"/>
<evidence type="ECO:0000313" key="2">
    <source>
        <dbReference type="Proteomes" id="UP000001312"/>
    </source>
</evidence>
<reference evidence="2" key="1">
    <citation type="journal article" date="2011" name="PLoS Genet.">
        <title>Genomic analysis of the necrotrophic fungal pathogens Sclerotinia sclerotiorum and Botrytis cinerea.</title>
        <authorList>
            <person name="Amselem J."/>
            <person name="Cuomo C.A."/>
            <person name="van Kan J.A."/>
            <person name="Viaud M."/>
            <person name="Benito E.P."/>
            <person name="Couloux A."/>
            <person name="Coutinho P.M."/>
            <person name="de Vries R.P."/>
            <person name="Dyer P.S."/>
            <person name="Fillinger S."/>
            <person name="Fournier E."/>
            <person name="Gout L."/>
            <person name="Hahn M."/>
            <person name="Kohn L."/>
            <person name="Lapalu N."/>
            <person name="Plummer K.M."/>
            <person name="Pradier J.M."/>
            <person name="Quevillon E."/>
            <person name="Sharon A."/>
            <person name="Simon A."/>
            <person name="ten Have A."/>
            <person name="Tudzynski B."/>
            <person name="Tudzynski P."/>
            <person name="Wincker P."/>
            <person name="Andrew M."/>
            <person name="Anthouard V."/>
            <person name="Beever R.E."/>
            <person name="Beffa R."/>
            <person name="Benoit I."/>
            <person name="Bouzid O."/>
            <person name="Brault B."/>
            <person name="Chen Z."/>
            <person name="Choquer M."/>
            <person name="Collemare J."/>
            <person name="Cotton P."/>
            <person name="Danchin E.G."/>
            <person name="Da Silva C."/>
            <person name="Gautier A."/>
            <person name="Giraud C."/>
            <person name="Giraud T."/>
            <person name="Gonzalez C."/>
            <person name="Grossetete S."/>
            <person name="Guldener U."/>
            <person name="Henrissat B."/>
            <person name="Howlett B.J."/>
            <person name="Kodira C."/>
            <person name="Kretschmer M."/>
            <person name="Lappartient A."/>
            <person name="Leroch M."/>
            <person name="Levis C."/>
            <person name="Mauceli E."/>
            <person name="Neuveglise C."/>
            <person name="Oeser B."/>
            <person name="Pearson M."/>
            <person name="Poulain J."/>
            <person name="Poussereau N."/>
            <person name="Quesneville H."/>
            <person name="Rascle C."/>
            <person name="Schumacher J."/>
            <person name="Segurens B."/>
            <person name="Sexton A."/>
            <person name="Silva E."/>
            <person name="Sirven C."/>
            <person name="Soanes D.M."/>
            <person name="Talbot N.J."/>
            <person name="Templeton M."/>
            <person name="Yandava C."/>
            <person name="Yarden O."/>
            <person name="Zeng Q."/>
            <person name="Rollins J.A."/>
            <person name="Lebrun M.H."/>
            <person name="Dickman M."/>
        </authorList>
    </citation>
    <scope>NUCLEOTIDE SEQUENCE [LARGE SCALE GENOMIC DNA]</scope>
    <source>
        <strain evidence="2">ATCC 18683 / 1980 / Ss-1</strain>
    </source>
</reference>
<dbReference type="InParanoid" id="A7EGZ4"/>